<feature type="domain" description="IraD/Gp25-like" evidence="1">
    <location>
        <begin position="32"/>
        <end position="122"/>
    </location>
</feature>
<dbReference type="InterPro" id="IPR007048">
    <property type="entry name" value="IraD/Gp25-like"/>
</dbReference>
<name>A0A1G6YV50_9FLAO</name>
<dbReference type="RefSeq" id="WP_175455257.1">
    <property type="nucleotide sequence ID" value="NZ_FNAO01000002.1"/>
</dbReference>
<dbReference type="Gene3D" id="3.10.450.40">
    <property type="match status" value="1"/>
</dbReference>
<evidence type="ECO:0000313" key="3">
    <source>
        <dbReference type="Proteomes" id="UP000199109"/>
    </source>
</evidence>
<dbReference type="EMBL" id="FNAO01000002">
    <property type="protein sequence ID" value="SDD93466.1"/>
    <property type="molecule type" value="Genomic_DNA"/>
</dbReference>
<sequence length="143" mass="16624">MEEKKLSTNFLGTGWSFPPMFRRELRGVVMTSAEEDIDRSLEILFSTSLGERVMLPAYGSNLEELLFEPMDTGLQTLIFDRINTAVLYYEPRIKVLELIVSDERIIEGILLIKMDYRVRATNSRFNFVYPFYLLEGSEINIPK</sequence>
<dbReference type="AlphaFoldDB" id="A0A1G6YV50"/>
<accession>A0A1G6YV50</accession>
<keyword evidence="3" id="KW-1185">Reference proteome</keyword>
<reference evidence="2 3" key="1">
    <citation type="submission" date="2016-10" db="EMBL/GenBank/DDBJ databases">
        <authorList>
            <person name="de Groot N.N."/>
        </authorList>
    </citation>
    <scope>NUCLEOTIDE SEQUENCE [LARGE SCALE GENOMIC DNA]</scope>
    <source>
        <strain evidence="2 3">DSM 23421</strain>
    </source>
</reference>
<dbReference type="STRING" id="641691.SAMN05421636_102364"/>
<dbReference type="Pfam" id="PF04965">
    <property type="entry name" value="GPW_gp25"/>
    <property type="match status" value="1"/>
</dbReference>
<evidence type="ECO:0000259" key="1">
    <source>
        <dbReference type="Pfam" id="PF04965"/>
    </source>
</evidence>
<protein>
    <recommendedName>
        <fullName evidence="1">IraD/Gp25-like domain-containing protein</fullName>
    </recommendedName>
</protein>
<evidence type="ECO:0000313" key="2">
    <source>
        <dbReference type="EMBL" id="SDD93466.1"/>
    </source>
</evidence>
<organism evidence="2 3">
    <name type="scientific">Pricia antarctica</name>
    <dbReference type="NCBI Taxonomy" id="641691"/>
    <lineage>
        <taxon>Bacteria</taxon>
        <taxon>Pseudomonadati</taxon>
        <taxon>Bacteroidota</taxon>
        <taxon>Flavobacteriia</taxon>
        <taxon>Flavobacteriales</taxon>
        <taxon>Flavobacteriaceae</taxon>
        <taxon>Pricia</taxon>
    </lineage>
</organism>
<dbReference type="SUPFAM" id="SSF160719">
    <property type="entry name" value="gpW/gp25-like"/>
    <property type="match status" value="1"/>
</dbReference>
<dbReference type="Proteomes" id="UP000199109">
    <property type="component" value="Unassembled WGS sequence"/>
</dbReference>
<proteinExistence type="predicted"/>
<gene>
    <name evidence="2" type="ORF">SAMN05421636_102364</name>
</gene>